<dbReference type="Gene3D" id="3.40.190.10">
    <property type="entry name" value="Periplasmic binding protein-like II"/>
    <property type="match status" value="2"/>
</dbReference>
<dbReference type="PIRSF" id="PIRSF029172">
    <property type="entry name" value="UCP029172_ABC_sbc_YnjB"/>
    <property type="match status" value="1"/>
</dbReference>
<gene>
    <name evidence="1" type="ORF">RFV38_02490</name>
</gene>
<dbReference type="Pfam" id="PF13416">
    <property type="entry name" value="SBP_bac_8"/>
    <property type="match status" value="1"/>
</dbReference>
<protein>
    <submittedName>
        <fullName evidence="1">ABC transporter substrate-binding protein</fullName>
    </submittedName>
</protein>
<dbReference type="PANTHER" id="PTHR42779">
    <property type="entry name" value="PROTEIN YNJB"/>
    <property type="match status" value="1"/>
</dbReference>
<dbReference type="Proteomes" id="UP001279681">
    <property type="component" value="Unassembled WGS sequence"/>
</dbReference>
<dbReference type="InterPro" id="IPR006059">
    <property type="entry name" value="SBP"/>
</dbReference>
<dbReference type="RefSeq" id="WP_320312776.1">
    <property type="nucleotide sequence ID" value="NZ_JAVIKH010000002.1"/>
</dbReference>
<dbReference type="PROSITE" id="PS51257">
    <property type="entry name" value="PROKAR_LIPOPROTEIN"/>
    <property type="match status" value="1"/>
</dbReference>
<dbReference type="InterPro" id="IPR027020">
    <property type="entry name" value="YnjB"/>
</dbReference>
<organism evidence="1 2">
    <name type="scientific">Candidatus Cetobacterium colombiensis</name>
    <dbReference type="NCBI Taxonomy" id="3073100"/>
    <lineage>
        <taxon>Bacteria</taxon>
        <taxon>Fusobacteriati</taxon>
        <taxon>Fusobacteriota</taxon>
        <taxon>Fusobacteriia</taxon>
        <taxon>Fusobacteriales</taxon>
        <taxon>Fusobacteriaceae</taxon>
        <taxon>Cetobacterium</taxon>
    </lineage>
</organism>
<name>A0ABU4W764_9FUSO</name>
<dbReference type="NCBIfam" id="NF008633">
    <property type="entry name" value="PRK11622.1"/>
    <property type="match status" value="1"/>
</dbReference>
<sequence>MLKKIKIALSLVLIAGSLIGCGKKEKQDVNIYMWGGSKEINTFMDDVVAPKIQEKENITVKRVPIVDIKDVVNKLIIEKQAGKKNGVIDVLWVNGENFKALKDAGVLEGNILSKIPNKNLLKESTTVKDFGEDINGLEVPFGEAQFNLIYDTKKGNVPFVGWETLTEYVKKNPGKFTYPNASNFTGSAFVRNIVIDMLGYDNIEKMTPEEFKQNLNIVWNYLNEIEPYLWRKGETYPESEGKLDLLYSAGEVDVTMGYTINKVNSKIESGDYPETSKSFLLNRGTLFNNHYLAIPKNSQNKDGAIAVINELVSPEIQLLKQEPKNWGDFTILDMKKLPPETVKKFFDLNKNGKIPSLEELQEKRVLELTPDKLRIIEEGWIEKVGKN</sequence>
<keyword evidence="2" id="KW-1185">Reference proteome</keyword>
<dbReference type="EMBL" id="JAVIKH010000002">
    <property type="protein sequence ID" value="MDX8335372.1"/>
    <property type="molecule type" value="Genomic_DNA"/>
</dbReference>
<comment type="caution">
    <text evidence="1">The sequence shown here is derived from an EMBL/GenBank/DDBJ whole genome shotgun (WGS) entry which is preliminary data.</text>
</comment>
<accession>A0ABU4W764</accession>
<evidence type="ECO:0000313" key="2">
    <source>
        <dbReference type="Proteomes" id="UP001279681"/>
    </source>
</evidence>
<dbReference type="SUPFAM" id="SSF53850">
    <property type="entry name" value="Periplasmic binding protein-like II"/>
    <property type="match status" value="1"/>
</dbReference>
<evidence type="ECO:0000313" key="1">
    <source>
        <dbReference type="EMBL" id="MDX8335372.1"/>
    </source>
</evidence>
<proteinExistence type="predicted"/>
<reference evidence="2" key="1">
    <citation type="submission" date="2023-07" db="EMBL/GenBank/DDBJ databases">
        <authorList>
            <person name="Colorado M.A."/>
            <person name="Villamil L.M."/>
            <person name="Melo J.F."/>
            <person name="Rodriguez J.A."/>
            <person name="Ruiz R.Y."/>
        </authorList>
    </citation>
    <scope>NUCLEOTIDE SEQUENCE [LARGE SCALE GENOMIC DNA]</scope>
    <source>
        <strain evidence="2">C33</strain>
    </source>
</reference>
<dbReference type="PANTHER" id="PTHR42779:SF1">
    <property type="entry name" value="PROTEIN YNJB"/>
    <property type="match status" value="1"/>
</dbReference>